<dbReference type="Gene3D" id="3.30.750.24">
    <property type="entry name" value="STAS domain"/>
    <property type="match status" value="1"/>
</dbReference>
<dbReference type="EMBL" id="QFYP01000001">
    <property type="protein sequence ID" value="RAK61712.1"/>
    <property type="molecule type" value="Genomic_DNA"/>
</dbReference>
<organism evidence="2 3">
    <name type="scientific">Phenylobacterium hankyongense</name>
    <dbReference type="NCBI Taxonomy" id="1813876"/>
    <lineage>
        <taxon>Bacteria</taxon>
        <taxon>Pseudomonadati</taxon>
        <taxon>Pseudomonadota</taxon>
        <taxon>Alphaproteobacteria</taxon>
        <taxon>Caulobacterales</taxon>
        <taxon>Caulobacteraceae</taxon>
        <taxon>Phenylobacterium</taxon>
    </lineage>
</organism>
<sequence length="90" mass="9509">MVRLGEVLDLNAATPLATELLALRGRDLEVDASAVQRLGAQCLQVLLSARDTWDADGAGFAVVGPSPEFSAVLALLGAPIELFQHREHCA</sequence>
<dbReference type="AlphaFoldDB" id="A0A328B2P2"/>
<dbReference type="InterPro" id="IPR036513">
    <property type="entry name" value="STAS_dom_sf"/>
</dbReference>
<dbReference type="PROSITE" id="PS50801">
    <property type="entry name" value="STAS"/>
    <property type="match status" value="1"/>
</dbReference>
<evidence type="ECO:0000259" key="1">
    <source>
        <dbReference type="PROSITE" id="PS50801"/>
    </source>
</evidence>
<dbReference type="InterPro" id="IPR058548">
    <property type="entry name" value="MlaB-like_STAS"/>
</dbReference>
<reference evidence="3" key="1">
    <citation type="submission" date="2018-05" db="EMBL/GenBank/DDBJ databases">
        <authorList>
            <person name="Li X."/>
        </authorList>
    </citation>
    <scope>NUCLEOTIDE SEQUENCE [LARGE SCALE GENOMIC DNA]</scope>
    <source>
        <strain evidence="3">HKS-05</strain>
    </source>
</reference>
<accession>A0A328B2P2</accession>
<dbReference type="InterPro" id="IPR002645">
    <property type="entry name" value="STAS_dom"/>
</dbReference>
<comment type="caution">
    <text evidence="2">The sequence shown here is derived from an EMBL/GenBank/DDBJ whole genome shotgun (WGS) entry which is preliminary data.</text>
</comment>
<gene>
    <name evidence="2" type="ORF">DJ021_06315</name>
</gene>
<dbReference type="Proteomes" id="UP000249842">
    <property type="component" value="Unassembled WGS sequence"/>
</dbReference>
<name>A0A328B2P2_9CAUL</name>
<dbReference type="SUPFAM" id="SSF52091">
    <property type="entry name" value="SpoIIaa-like"/>
    <property type="match status" value="1"/>
</dbReference>
<feature type="domain" description="STAS" evidence="1">
    <location>
        <begin position="1"/>
        <end position="77"/>
    </location>
</feature>
<evidence type="ECO:0000313" key="2">
    <source>
        <dbReference type="EMBL" id="RAK61712.1"/>
    </source>
</evidence>
<keyword evidence="3" id="KW-1185">Reference proteome</keyword>
<proteinExistence type="predicted"/>
<evidence type="ECO:0000313" key="3">
    <source>
        <dbReference type="Proteomes" id="UP000249842"/>
    </source>
</evidence>
<protein>
    <submittedName>
        <fullName evidence="2">Chemotaxis protein CheX</fullName>
    </submittedName>
</protein>
<dbReference type="Pfam" id="PF13466">
    <property type="entry name" value="STAS_2"/>
    <property type="match status" value="1"/>
</dbReference>
<dbReference type="OrthoDB" id="7280289at2"/>